<dbReference type="Gene3D" id="1.10.3720.10">
    <property type="entry name" value="MetI-like"/>
    <property type="match status" value="1"/>
</dbReference>
<feature type="transmembrane region" description="Helical" evidence="7">
    <location>
        <begin position="24"/>
        <end position="51"/>
    </location>
</feature>
<comment type="caution">
    <text evidence="9">The sequence shown here is derived from an EMBL/GenBank/DDBJ whole genome shotgun (WGS) entry which is preliminary data.</text>
</comment>
<comment type="similarity">
    <text evidence="7">Belongs to the binding-protein-dependent transport system permease family.</text>
</comment>
<evidence type="ECO:0000256" key="6">
    <source>
        <dbReference type="ARBA" id="ARBA00023136"/>
    </source>
</evidence>
<gene>
    <name evidence="9" type="ORF">BJ991_001048</name>
</gene>
<dbReference type="InterPro" id="IPR000515">
    <property type="entry name" value="MetI-like"/>
</dbReference>
<evidence type="ECO:0000256" key="3">
    <source>
        <dbReference type="ARBA" id="ARBA00022475"/>
    </source>
</evidence>
<evidence type="ECO:0000313" key="9">
    <source>
        <dbReference type="EMBL" id="NYE19020.1"/>
    </source>
</evidence>
<evidence type="ECO:0000313" key="10">
    <source>
        <dbReference type="Proteomes" id="UP000576969"/>
    </source>
</evidence>
<dbReference type="PANTHER" id="PTHR43227">
    <property type="entry name" value="BLL4140 PROTEIN"/>
    <property type="match status" value="1"/>
</dbReference>
<dbReference type="PANTHER" id="PTHR43227:SF8">
    <property type="entry name" value="DIACETYLCHITOBIOSE UPTAKE SYSTEM PERMEASE PROTEIN DASB"/>
    <property type="match status" value="1"/>
</dbReference>
<dbReference type="InterPro" id="IPR050809">
    <property type="entry name" value="UgpAE/MalFG_permease"/>
</dbReference>
<evidence type="ECO:0000259" key="8">
    <source>
        <dbReference type="PROSITE" id="PS50928"/>
    </source>
</evidence>
<keyword evidence="5 7" id="KW-1133">Transmembrane helix</keyword>
<feature type="transmembrane region" description="Helical" evidence="7">
    <location>
        <begin position="166"/>
        <end position="188"/>
    </location>
</feature>
<feature type="domain" description="ABC transmembrane type-1" evidence="8">
    <location>
        <begin position="82"/>
        <end position="296"/>
    </location>
</feature>
<name>A0A7Y9GM36_9MICO</name>
<dbReference type="EMBL" id="JACCBV010000001">
    <property type="protein sequence ID" value="NYE19020.1"/>
    <property type="molecule type" value="Genomic_DNA"/>
</dbReference>
<evidence type="ECO:0000256" key="1">
    <source>
        <dbReference type="ARBA" id="ARBA00004651"/>
    </source>
</evidence>
<feature type="transmembrane region" description="Helical" evidence="7">
    <location>
        <begin position="276"/>
        <end position="296"/>
    </location>
</feature>
<keyword evidence="2 7" id="KW-0813">Transport</keyword>
<keyword evidence="3" id="KW-1003">Cell membrane</keyword>
<dbReference type="GO" id="GO:0005886">
    <property type="term" value="C:plasma membrane"/>
    <property type="evidence" value="ECO:0007669"/>
    <property type="project" value="UniProtKB-SubCell"/>
</dbReference>
<dbReference type="SUPFAM" id="SSF161098">
    <property type="entry name" value="MetI-like"/>
    <property type="match status" value="1"/>
</dbReference>
<comment type="subcellular location">
    <subcellularLocation>
        <location evidence="1 7">Cell membrane</location>
        <topology evidence="1 7">Multi-pass membrane protein</topology>
    </subcellularLocation>
</comment>
<dbReference type="CDD" id="cd06261">
    <property type="entry name" value="TM_PBP2"/>
    <property type="match status" value="1"/>
</dbReference>
<dbReference type="Proteomes" id="UP000576969">
    <property type="component" value="Unassembled WGS sequence"/>
</dbReference>
<organism evidence="9 10">
    <name type="scientific">Microbacterium immunditiarum</name>
    <dbReference type="NCBI Taxonomy" id="337480"/>
    <lineage>
        <taxon>Bacteria</taxon>
        <taxon>Bacillati</taxon>
        <taxon>Actinomycetota</taxon>
        <taxon>Actinomycetes</taxon>
        <taxon>Micrococcales</taxon>
        <taxon>Microbacteriaceae</taxon>
        <taxon>Microbacterium</taxon>
    </lineage>
</organism>
<protein>
    <submittedName>
        <fullName evidence="9">Multiple sugar transport system permease protein</fullName>
    </submittedName>
</protein>
<sequence length="304" mass="33572">MTTTETLVAPSSARGRRRNRDRGLILLAAPSTIWYLIFTIGPLFAMFYIAFLDWEGLAAKPTWAGWANFERMFTDDRILNASVNTAIHLFATLPIMMLLSFMLGYFLNLRLPGHRILRVILFIPALISISALGMLFVAVLGPVGLVNGFLTSAGLPELARAWLADPSTAMICLIVVTIWSGTGFNAILFSARLSGIDEDIYAAADLDGAGHWQKMWGITFPIALDYFGVLTMLQFLWTFFGTAGLILILTQGGPGRATETLSWLVFRFGYEDADVGYSQAIGILLFVVGVIGLLVIRRFLRARY</sequence>
<accession>A0A7Y9GM36</accession>
<keyword evidence="10" id="KW-1185">Reference proteome</keyword>
<proteinExistence type="inferred from homology"/>
<evidence type="ECO:0000256" key="4">
    <source>
        <dbReference type="ARBA" id="ARBA00022692"/>
    </source>
</evidence>
<evidence type="ECO:0000256" key="5">
    <source>
        <dbReference type="ARBA" id="ARBA00022989"/>
    </source>
</evidence>
<dbReference type="AlphaFoldDB" id="A0A7Y9GM36"/>
<dbReference type="GO" id="GO:0055085">
    <property type="term" value="P:transmembrane transport"/>
    <property type="evidence" value="ECO:0007669"/>
    <property type="project" value="InterPro"/>
</dbReference>
<reference evidence="9 10" key="1">
    <citation type="submission" date="2020-07" db="EMBL/GenBank/DDBJ databases">
        <title>Sequencing the genomes of 1000 actinobacteria strains.</title>
        <authorList>
            <person name="Klenk H.-P."/>
        </authorList>
    </citation>
    <scope>NUCLEOTIDE SEQUENCE [LARGE SCALE GENOMIC DNA]</scope>
    <source>
        <strain evidence="9 10">DSM 24662</strain>
    </source>
</reference>
<dbReference type="PROSITE" id="PS50928">
    <property type="entry name" value="ABC_TM1"/>
    <property type="match status" value="1"/>
</dbReference>
<feature type="transmembrane region" description="Helical" evidence="7">
    <location>
        <begin position="86"/>
        <end position="107"/>
    </location>
</feature>
<evidence type="ECO:0000256" key="7">
    <source>
        <dbReference type="RuleBase" id="RU363032"/>
    </source>
</evidence>
<keyword evidence="6 7" id="KW-0472">Membrane</keyword>
<keyword evidence="9" id="KW-0762">Sugar transport</keyword>
<evidence type="ECO:0000256" key="2">
    <source>
        <dbReference type="ARBA" id="ARBA00022448"/>
    </source>
</evidence>
<dbReference type="Pfam" id="PF00528">
    <property type="entry name" value="BPD_transp_1"/>
    <property type="match status" value="1"/>
</dbReference>
<feature type="transmembrane region" description="Helical" evidence="7">
    <location>
        <begin position="119"/>
        <end position="146"/>
    </location>
</feature>
<feature type="transmembrane region" description="Helical" evidence="7">
    <location>
        <begin position="223"/>
        <end position="249"/>
    </location>
</feature>
<dbReference type="InterPro" id="IPR035906">
    <property type="entry name" value="MetI-like_sf"/>
</dbReference>
<dbReference type="RefSeq" id="WP_179488077.1">
    <property type="nucleotide sequence ID" value="NZ_JACCBV010000001.1"/>
</dbReference>
<keyword evidence="4 7" id="KW-0812">Transmembrane</keyword>